<evidence type="ECO:0000313" key="2">
    <source>
        <dbReference type="EMBL" id="CAC5397015.1"/>
    </source>
</evidence>
<accession>A0A6J8CLY2</accession>
<feature type="compositionally biased region" description="Polar residues" evidence="1">
    <location>
        <begin position="327"/>
        <end position="345"/>
    </location>
</feature>
<feature type="region of interest" description="Disordered" evidence="1">
    <location>
        <begin position="272"/>
        <end position="482"/>
    </location>
</feature>
<reference evidence="2 3" key="1">
    <citation type="submission" date="2020-06" db="EMBL/GenBank/DDBJ databases">
        <authorList>
            <person name="Li R."/>
            <person name="Bekaert M."/>
        </authorList>
    </citation>
    <scope>NUCLEOTIDE SEQUENCE [LARGE SCALE GENOMIC DNA]</scope>
    <source>
        <strain evidence="3">wild</strain>
    </source>
</reference>
<feature type="compositionally biased region" description="Basic and acidic residues" evidence="1">
    <location>
        <begin position="441"/>
        <end position="451"/>
    </location>
</feature>
<keyword evidence="3" id="KW-1185">Reference proteome</keyword>
<evidence type="ECO:0000313" key="3">
    <source>
        <dbReference type="Proteomes" id="UP000507470"/>
    </source>
</evidence>
<dbReference type="EMBL" id="CACVKT020005663">
    <property type="protein sequence ID" value="CAC5397015.1"/>
    <property type="molecule type" value="Genomic_DNA"/>
</dbReference>
<dbReference type="AlphaFoldDB" id="A0A6J8CLY2"/>
<gene>
    <name evidence="2" type="ORF">MCOR_31505</name>
</gene>
<dbReference type="OrthoDB" id="6090826at2759"/>
<name>A0A6J8CLY2_MYTCO</name>
<feature type="compositionally biased region" description="Polar residues" evidence="1">
    <location>
        <begin position="367"/>
        <end position="385"/>
    </location>
</feature>
<feature type="compositionally biased region" description="Basic and acidic residues" evidence="1">
    <location>
        <begin position="418"/>
        <end position="431"/>
    </location>
</feature>
<feature type="compositionally biased region" description="Basic and acidic residues" evidence="1">
    <location>
        <begin position="464"/>
        <end position="482"/>
    </location>
</feature>
<protein>
    <submittedName>
        <fullName evidence="2">Uncharacterized protein</fullName>
    </submittedName>
</protein>
<sequence length="482" mass="52385">MLLIGTAIGTTEAIYSTHENVSVGRFKNTSMCGVFALTQEKKTFHIISDGYNIDPTCSLYLIGVNNINNNYSFSGMCFKMSDIVLPCGRNDTLILRGWALDIRHKDQSILLYANQSMLVTEKILRCDNKQDFTMNYEFCWEKISMLEISFYSPNNPSSTLPKITVQSRVSIGPTYPALSLHDMETMKMQMDECKTCKVTTHQMYLDFLDRVILIANNNDKNNKNEDNNEEETSSASVDLNILLPSLFGTIATVVVAVLGAWKSITFCAKRGTKVTETSKHKEDGTGPQDTGNNDAGTSNDMANGNGNHGIGTKVTETSKHKEDGTGPQDTGNNDAGTSNDMANGNGNHGIGTKVTETSKHKEDGTGPQDTGNNDAGTSNDMANGNGNHGIGTKVTETSKHKEDGTGPQDTEDIVIETSNDKKDGNRTHDSGNKGTGTSNNKKPENGIHDIENIGTEASNDSEDEHGTPDSEEAAREKEKLLK</sequence>
<evidence type="ECO:0000256" key="1">
    <source>
        <dbReference type="SAM" id="MobiDB-lite"/>
    </source>
</evidence>
<organism evidence="2 3">
    <name type="scientific">Mytilus coruscus</name>
    <name type="common">Sea mussel</name>
    <dbReference type="NCBI Taxonomy" id="42192"/>
    <lineage>
        <taxon>Eukaryota</taxon>
        <taxon>Metazoa</taxon>
        <taxon>Spiralia</taxon>
        <taxon>Lophotrochozoa</taxon>
        <taxon>Mollusca</taxon>
        <taxon>Bivalvia</taxon>
        <taxon>Autobranchia</taxon>
        <taxon>Pteriomorphia</taxon>
        <taxon>Mytilida</taxon>
        <taxon>Mytiloidea</taxon>
        <taxon>Mytilidae</taxon>
        <taxon>Mytilinae</taxon>
        <taxon>Mytilus</taxon>
    </lineage>
</organism>
<dbReference type="Proteomes" id="UP000507470">
    <property type="component" value="Unassembled WGS sequence"/>
</dbReference>
<proteinExistence type="predicted"/>
<feature type="compositionally biased region" description="Polar residues" evidence="1">
    <location>
        <begin position="287"/>
        <end position="305"/>
    </location>
</feature>